<organism evidence="6 7">
    <name type="scientific">Neisseria lisongii</name>
    <dbReference type="NCBI Taxonomy" id="2912188"/>
    <lineage>
        <taxon>Bacteria</taxon>
        <taxon>Pseudomonadati</taxon>
        <taxon>Pseudomonadota</taxon>
        <taxon>Betaproteobacteria</taxon>
        <taxon>Neisseriales</taxon>
        <taxon>Neisseriaceae</taxon>
        <taxon>Neisseria</taxon>
    </lineage>
</organism>
<dbReference type="GO" id="GO:0015221">
    <property type="term" value="F:lipopolysaccharide transmembrane transporter activity"/>
    <property type="evidence" value="ECO:0007669"/>
    <property type="project" value="InterPro"/>
</dbReference>
<evidence type="ECO:0000256" key="3">
    <source>
        <dbReference type="ARBA" id="ARBA00022692"/>
    </source>
</evidence>
<dbReference type="Proteomes" id="UP001201397">
    <property type="component" value="Unassembled WGS sequence"/>
</dbReference>
<dbReference type="InterPro" id="IPR026265">
    <property type="entry name" value="LptC"/>
</dbReference>
<dbReference type="EMBL" id="JAKKDL010000002">
    <property type="protein sequence ID" value="MCF7529181.1"/>
    <property type="molecule type" value="Genomic_DNA"/>
</dbReference>
<dbReference type="RefSeq" id="WP_237092451.1">
    <property type="nucleotide sequence ID" value="NZ_JAKKDL010000002.1"/>
</dbReference>
<comment type="caution">
    <text evidence="6">The sequence shown here is derived from an EMBL/GenBank/DDBJ whole genome shotgun (WGS) entry which is preliminary data.</text>
</comment>
<dbReference type="NCBIfam" id="TIGR04409">
    <property type="entry name" value="LptC_YrbK"/>
    <property type="match status" value="1"/>
</dbReference>
<evidence type="ECO:0000256" key="4">
    <source>
        <dbReference type="ARBA" id="ARBA00022989"/>
    </source>
</evidence>
<proteinExistence type="predicted"/>
<evidence type="ECO:0000256" key="1">
    <source>
        <dbReference type="ARBA" id="ARBA00022475"/>
    </source>
</evidence>
<evidence type="ECO:0000313" key="7">
    <source>
        <dbReference type="Proteomes" id="UP001201397"/>
    </source>
</evidence>
<evidence type="ECO:0000256" key="2">
    <source>
        <dbReference type="ARBA" id="ARBA00022519"/>
    </source>
</evidence>
<name>A0AAW5AHT1_9NEIS</name>
<reference evidence="6" key="1">
    <citation type="submission" date="2022-01" db="EMBL/GenBank/DDBJ databases">
        <title>Neisseria sp. ZJ104.</title>
        <authorList>
            <person name="Yang C."/>
        </authorList>
    </citation>
    <scope>NUCLEOTIDE SEQUENCE</scope>
    <source>
        <strain evidence="6">ZJ104</strain>
    </source>
</reference>
<protein>
    <submittedName>
        <fullName evidence="6">LPS export ABC transporter periplasmic protein LptC</fullName>
    </submittedName>
</protein>
<dbReference type="PANTHER" id="PTHR37481:SF1">
    <property type="entry name" value="LIPOPOLYSACCHARIDE EXPORT SYSTEM PROTEIN LPTC"/>
    <property type="match status" value="1"/>
</dbReference>
<dbReference type="GO" id="GO:0017089">
    <property type="term" value="F:glycolipid transfer activity"/>
    <property type="evidence" value="ECO:0007669"/>
    <property type="project" value="TreeGrafter"/>
</dbReference>
<keyword evidence="5" id="KW-0472">Membrane</keyword>
<keyword evidence="3" id="KW-0812">Transmembrane</keyword>
<dbReference type="Pfam" id="PF06835">
    <property type="entry name" value="LptC"/>
    <property type="match status" value="1"/>
</dbReference>
<dbReference type="InterPro" id="IPR052363">
    <property type="entry name" value="LPS_export_LptC"/>
</dbReference>
<accession>A0AAW5AHT1</accession>
<dbReference type="Gene3D" id="2.60.450.10">
    <property type="entry name" value="Lipopolysaccharide (LPS) transport protein A like domain"/>
    <property type="match status" value="1"/>
</dbReference>
<dbReference type="AlphaFoldDB" id="A0AAW5AHT1"/>
<evidence type="ECO:0000313" key="6">
    <source>
        <dbReference type="EMBL" id="MCF7529181.1"/>
    </source>
</evidence>
<sequence length="192" mass="21652">MNIKWRYGLAFPLTLSLVLGGLTAWLGSISQVQTEEVRLDPDKPQYTMNGIAGKRFDETGRLKEHLTAKQAWQFPDDKNVHLGRPNLDMYQDGKLLYQIGSEEAVYHTESKQIAFDSQVVLTKPADHRPAGIVRTDHLYVDTQNQTARTEAQVAFEYGDSHGTANGMTYDHRQGLLNFPSKVKAIIYDAKTL</sequence>
<dbReference type="GO" id="GO:0005886">
    <property type="term" value="C:plasma membrane"/>
    <property type="evidence" value="ECO:0007669"/>
    <property type="project" value="InterPro"/>
</dbReference>
<keyword evidence="1" id="KW-1003">Cell membrane</keyword>
<keyword evidence="2" id="KW-0997">Cell inner membrane</keyword>
<keyword evidence="4" id="KW-1133">Transmembrane helix</keyword>
<dbReference type="PANTHER" id="PTHR37481">
    <property type="entry name" value="LIPOPOLYSACCHARIDE EXPORT SYSTEM PROTEIN LPTC"/>
    <property type="match status" value="1"/>
</dbReference>
<evidence type="ECO:0000256" key="5">
    <source>
        <dbReference type="ARBA" id="ARBA00023136"/>
    </source>
</evidence>
<gene>
    <name evidence="6" type="primary">lptC</name>
    <name evidence="6" type="ORF">L4H06_02895</name>
</gene>
<dbReference type="GO" id="GO:0030288">
    <property type="term" value="C:outer membrane-bounded periplasmic space"/>
    <property type="evidence" value="ECO:0007669"/>
    <property type="project" value="TreeGrafter"/>
</dbReference>
<dbReference type="InterPro" id="IPR010664">
    <property type="entry name" value="LipoPS_assembly_LptC-rel"/>
</dbReference>